<evidence type="ECO:0000313" key="3">
    <source>
        <dbReference type="EMBL" id="KGO79317.1"/>
    </source>
</evidence>
<proteinExistence type="predicted"/>
<dbReference type="SUPFAM" id="SSF52833">
    <property type="entry name" value="Thioredoxin-like"/>
    <property type="match status" value="1"/>
</dbReference>
<dbReference type="EMBL" id="JRLV01000018">
    <property type="protein sequence ID" value="KGO79317.1"/>
    <property type="molecule type" value="Genomic_DNA"/>
</dbReference>
<evidence type="ECO:0000259" key="2">
    <source>
        <dbReference type="PROSITE" id="PS51352"/>
    </source>
</evidence>
<dbReference type="Proteomes" id="UP000030129">
    <property type="component" value="Unassembled WGS sequence"/>
</dbReference>
<dbReference type="InterPro" id="IPR000866">
    <property type="entry name" value="AhpC/TSA"/>
</dbReference>
<feature type="chain" id="PRO_5002002183" evidence="1">
    <location>
        <begin position="18"/>
        <end position="159"/>
    </location>
</feature>
<protein>
    <submittedName>
        <fullName evidence="3">Thiol:disulfide interchange protein</fullName>
    </submittedName>
</protein>
<dbReference type="InterPro" id="IPR050553">
    <property type="entry name" value="Thioredoxin_ResA/DsbE_sf"/>
</dbReference>
<evidence type="ECO:0000313" key="4">
    <source>
        <dbReference type="Proteomes" id="UP000030129"/>
    </source>
</evidence>
<dbReference type="PANTHER" id="PTHR42852:SF13">
    <property type="entry name" value="PROTEIN DIPZ"/>
    <property type="match status" value="1"/>
</dbReference>
<sequence length="159" mass="18298">MKKILMLFLFLAGTAMYAQKEMPNVTIKSSDNKSYNVKSDFAEKDKIYVFSFWATWCAPCIKELDAINEKYSAWSKELNMEVVAVSVDDSRTQKRVKPLLNGKKWPYQVLLDTNQDLKRALGIANVPYTVVVKNKKVVYVHNGYSQGAEEELYNKLKEL</sequence>
<reference evidence="3 4" key="1">
    <citation type="submission" date="2013-09" db="EMBL/GenBank/DDBJ databases">
        <authorList>
            <person name="Zeng Z."/>
            <person name="Chen C."/>
        </authorList>
    </citation>
    <scope>NUCLEOTIDE SEQUENCE [LARGE SCALE GENOMIC DNA]</scope>
    <source>
        <strain evidence="3 4">F44-8</strain>
    </source>
</reference>
<dbReference type="InterPro" id="IPR013766">
    <property type="entry name" value="Thioredoxin_domain"/>
</dbReference>
<accession>A0A0A2LGM0</accession>
<dbReference type="GO" id="GO:0016491">
    <property type="term" value="F:oxidoreductase activity"/>
    <property type="evidence" value="ECO:0007669"/>
    <property type="project" value="InterPro"/>
</dbReference>
<evidence type="ECO:0000256" key="1">
    <source>
        <dbReference type="SAM" id="SignalP"/>
    </source>
</evidence>
<dbReference type="Pfam" id="PF00578">
    <property type="entry name" value="AhpC-TSA"/>
    <property type="match status" value="1"/>
</dbReference>
<dbReference type="PROSITE" id="PS51352">
    <property type="entry name" value="THIOREDOXIN_2"/>
    <property type="match status" value="1"/>
</dbReference>
<dbReference type="PANTHER" id="PTHR42852">
    <property type="entry name" value="THIOL:DISULFIDE INTERCHANGE PROTEIN DSBE"/>
    <property type="match status" value="1"/>
</dbReference>
<feature type="domain" description="Thioredoxin" evidence="2">
    <location>
        <begin position="16"/>
        <end position="159"/>
    </location>
</feature>
<dbReference type="Gene3D" id="3.40.30.10">
    <property type="entry name" value="Glutaredoxin"/>
    <property type="match status" value="1"/>
</dbReference>
<dbReference type="RefSeq" id="WP_035135363.1">
    <property type="nucleotide sequence ID" value="NZ_JRLV01000018.1"/>
</dbReference>
<keyword evidence="1" id="KW-0732">Signal</keyword>
<organism evidence="3 4">
    <name type="scientific">Flavobacterium beibuense F44-8</name>
    <dbReference type="NCBI Taxonomy" id="1406840"/>
    <lineage>
        <taxon>Bacteria</taxon>
        <taxon>Pseudomonadati</taxon>
        <taxon>Bacteroidota</taxon>
        <taxon>Flavobacteriia</taxon>
        <taxon>Flavobacteriales</taxon>
        <taxon>Flavobacteriaceae</taxon>
        <taxon>Flavobacterium</taxon>
    </lineage>
</organism>
<keyword evidence="4" id="KW-1185">Reference proteome</keyword>
<dbReference type="CDD" id="cd02966">
    <property type="entry name" value="TlpA_like_family"/>
    <property type="match status" value="1"/>
</dbReference>
<feature type="signal peptide" evidence="1">
    <location>
        <begin position="1"/>
        <end position="17"/>
    </location>
</feature>
<name>A0A0A2LGM0_9FLAO</name>
<gene>
    <name evidence="3" type="ORF">Q763_13850</name>
</gene>
<dbReference type="InterPro" id="IPR036249">
    <property type="entry name" value="Thioredoxin-like_sf"/>
</dbReference>
<comment type="caution">
    <text evidence="3">The sequence shown here is derived from an EMBL/GenBank/DDBJ whole genome shotgun (WGS) entry which is preliminary data.</text>
</comment>
<dbReference type="STRING" id="1406840.Q763_13850"/>
<dbReference type="AlphaFoldDB" id="A0A0A2LGM0"/>
<dbReference type="eggNOG" id="COG0526">
    <property type="taxonomic scope" value="Bacteria"/>
</dbReference>
<dbReference type="GO" id="GO:0016209">
    <property type="term" value="F:antioxidant activity"/>
    <property type="evidence" value="ECO:0007669"/>
    <property type="project" value="InterPro"/>
</dbReference>